<protein>
    <submittedName>
        <fullName evidence="1">Uncharacterized protein</fullName>
    </submittedName>
</protein>
<proteinExistence type="predicted"/>
<evidence type="ECO:0000313" key="1">
    <source>
        <dbReference type="WBParaSite" id="MCU_010920-RA"/>
    </source>
</evidence>
<accession>A0A5K3FSR1</accession>
<name>A0A5K3FSR1_MESCO</name>
<sequence length="68" mass="7735">MVGGLEISTVDLTIIVTSRVEKTCVLRSTTSVSSHLRHRSLALGVGKRSRFFWRPNCRQHVEWNVARV</sequence>
<reference evidence="1" key="1">
    <citation type="submission" date="2019-11" db="UniProtKB">
        <authorList>
            <consortium name="WormBaseParasite"/>
        </authorList>
    </citation>
    <scope>IDENTIFICATION</scope>
</reference>
<organism evidence="1">
    <name type="scientific">Mesocestoides corti</name>
    <name type="common">Flatworm</name>
    <dbReference type="NCBI Taxonomy" id="53468"/>
    <lineage>
        <taxon>Eukaryota</taxon>
        <taxon>Metazoa</taxon>
        <taxon>Spiralia</taxon>
        <taxon>Lophotrochozoa</taxon>
        <taxon>Platyhelminthes</taxon>
        <taxon>Cestoda</taxon>
        <taxon>Eucestoda</taxon>
        <taxon>Cyclophyllidea</taxon>
        <taxon>Mesocestoididae</taxon>
        <taxon>Mesocestoides</taxon>
    </lineage>
</organism>
<dbReference type="WBParaSite" id="MCU_010920-RA">
    <property type="protein sequence ID" value="MCU_010920-RA"/>
    <property type="gene ID" value="MCU_010920"/>
</dbReference>
<dbReference type="AlphaFoldDB" id="A0A5K3FSR1"/>